<evidence type="ECO:0000313" key="2">
    <source>
        <dbReference type="Proteomes" id="UP000035526"/>
    </source>
</evidence>
<dbReference type="EMBL" id="JAIS01000080">
    <property type="protein sequence ID" value="KLE00940.1"/>
    <property type="molecule type" value="Genomic_DNA"/>
</dbReference>
<organism evidence="1 2">
    <name type="scientific">Aliarcobacter butzleri L351</name>
    <dbReference type="NCBI Taxonomy" id="1447259"/>
    <lineage>
        <taxon>Bacteria</taxon>
        <taxon>Pseudomonadati</taxon>
        <taxon>Campylobacterota</taxon>
        <taxon>Epsilonproteobacteria</taxon>
        <taxon>Campylobacterales</taxon>
        <taxon>Arcobacteraceae</taxon>
        <taxon>Aliarcobacter</taxon>
    </lineage>
</organism>
<name>A0A837J5U4_9BACT</name>
<dbReference type="RefSeq" id="WP_046991643.1">
    <property type="nucleotide sequence ID" value="NZ_JAIS01000080.1"/>
</dbReference>
<dbReference type="Proteomes" id="UP000035526">
    <property type="component" value="Unassembled WGS sequence"/>
</dbReference>
<evidence type="ECO:0008006" key="3">
    <source>
        <dbReference type="Google" id="ProtNLM"/>
    </source>
</evidence>
<proteinExistence type="predicted"/>
<sequence>MISNDLVIKDSCRNYIINEYFEKKEVKQNRDYKVKFIEIGNTRNLSGYILIKQNLESVSTSKSRKKQKNFYCEVIFAGLRQPTKHISISTYEILSLFIKRFKVSDLDICFDGLSELDINKNTLNMYRYLFKDYISNFKNALIEKSSFYINIPSSPLADTDYFKKIIVYDKYLKENRYKNLDDELKNWKRLEITVNIKFKFKDFVLDDYLEDMQEIAKKYFNVLSFSYDYLHLQNNLLTDRRTLKAKEISLN</sequence>
<dbReference type="AlphaFoldDB" id="A0A837J5U4"/>
<accession>A0A837J5U4</accession>
<reference evidence="1 2" key="1">
    <citation type="submission" date="2014-01" db="EMBL/GenBank/DDBJ databases">
        <title>Development of a Comparative Genomic Fingerprinting Assay for High Resolution Genotyping of Arcobacter butzleri.</title>
        <authorList>
            <person name="Webb A.L."/>
            <person name="Inglis G.D."/>
            <person name="Kruczkiewicz P."/>
            <person name="Selinger L.B."/>
            <person name="Taboada E.N."/>
        </authorList>
    </citation>
    <scope>NUCLEOTIDE SEQUENCE [LARGE SCALE GENOMIC DNA]</scope>
    <source>
        <strain evidence="1 2">L351</strain>
    </source>
</reference>
<comment type="caution">
    <text evidence="1">The sequence shown here is derived from an EMBL/GenBank/DDBJ whole genome shotgun (WGS) entry which is preliminary data.</text>
</comment>
<gene>
    <name evidence="1" type="ORF">AF76_05720</name>
</gene>
<protein>
    <recommendedName>
        <fullName evidence="3">Replication initiation protein</fullName>
    </recommendedName>
</protein>
<evidence type="ECO:0000313" key="1">
    <source>
        <dbReference type="EMBL" id="KLE00940.1"/>
    </source>
</evidence>